<keyword evidence="7" id="KW-1185">Reference proteome</keyword>
<dbReference type="Proteomes" id="UP000756921">
    <property type="component" value="Unassembled WGS sequence"/>
</dbReference>
<keyword evidence="5" id="KW-1133">Transmembrane helix</keyword>
<dbReference type="AlphaFoldDB" id="A0A9P6KJP1"/>
<evidence type="ECO:0000256" key="5">
    <source>
        <dbReference type="SAM" id="Phobius"/>
    </source>
</evidence>
<dbReference type="EMBL" id="WJXW01000016">
    <property type="protein sequence ID" value="KAF9729593.1"/>
    <property type="molecule type" value="Genomic_DNA"/>
</dbReference>
<name>A0A9P6KJP1_9PLEO</name>
<keyword evidence="5" id="KW-0812">Transmembrane</keyword>
<evidence type="ECO:0000256" key="3">
    <source>
        <dbReference type="ARBA" id="ARBA00022827"/>
    </source>
</evidence>
<comment type="similarity">
    <text evidence="1">Belongs to the oxygen-dependent FAD-linked oxidoreductase family.</text>
</comment>
<evidence type="ECO:0000256" key="1">
    <source>
        <dbReference type="ARBA" id="ARBA00005466"/>
    </source>
</evidence>
<dbReference type="PANTHER" id="PTHR42973:SF4">
    <property type="entry name" value="FAD BINDING DOMAIN PROTEIN"/>
    <property type="match status" value="1"/>
</dbReference>
<feature type="transmembrane region" description="Helical" evidence="5">
    <location>
        <begin position="12"/>
        <end position="30"/>
    </location>
</feature>
<accession>A0A9P6KJP1</accession>
<dbReference type="SUPFAM" id="SSF56176">
    <property type="entry name" value="FAD-binding/transporter-associated domain-like"/>
    <property type="match status" value="1"/>
</dbReference>
<keyword evidence="5" id="KW-0472">Membrane</keyword>
<dbReference type="InterPro" id="IPR016169">
    <property type="entry name" value="FAD-bd_PCMH_sub2"/>
</dbReference>
<dbReference type="OrthoDB" id="2151789at2759"/>
<evidence type="ECO:0000313" key="6">
    <source>
        <dbReference type="EMBL" id="KAF9729593.1"/>
    </source>
</evidence>
<reference evidence="6" key="1">
    <citation type="journal article" date="2020" name="Mol. Plant Microbe Interact.">
        <title>Genome Sequence of the Biocontrol Agent Coniothyrium minitans strain Conio (IMI 134523).</title>
        <authorList>
            <person name="Patel D."/>
            <person name="Shittu T.A."/>
            <person name="Baroncelli R."/>
            <person name="Muthumeenakshi S."/>
            <person name="Osborne T.H."/>
            <person name="Janganan T.K."/>
            <person name="Sreenivasaprasad S."/>
        </authorList>
    </citation>
    <scope>NUCLEOTIDE SEQUENCE</scope>
    <source>
        <strain evidence="6">Conio</strain>
    </source>
</reference>
<proteinExistence type="inferred from homology"/>
<dbReference type="Gene3D" id="3.30.465.10">
    <property type="match status" value="1"/>
</dbReference>
<keyword evidence="4" id="KW-0560">Oxidoreductase</keyword>
<sequence length="311" mass="34173">MLWPINQDDHSLLYGAFFFVVSCYYWYRYLYTTEQKAAPYVTSPTCERAKRLNKALASALSSNIILPEKVTSFLNAADLYSDQEESERVPSHIVQPKSVESASTTVKVLKHAYDEFVLEHRKDDLESGIRDAGLFAVRGGGHSSVSGAASIDGRDILRLLDENNLAVMGDRKSHVGVGGLLTRGISLFSPQYDFAENNVISYDVVIVDGSVLAASKISHPSLWCALKGGPSNLGIVTRFTLRTPLPSQARLAPVERLANSKPSPASPTKWKRSPRWTYGTTTITRYAATLTTAHVTYKDDMQAVRGVKGAL</sequence>
<evidence type="ECO:0000256" key="2">
    <source>
        <dbReference type="ARBA" id="ARBA00022630"/>
    </source>
</evidence>
<protein>
    <submittedName>
        <fullName evidence="6">FAD binding domain-containing protein</fullName>
    </submittedName>
</protein>
<evidence type="ECO:0000313" key="7">
    <source>
        <dbReference type="Proteomes" id="UP000756921"/>
    </source>
</evidence>
<dbReference type="PANTHER" id="PTHR42973">
    <property type="entry name" value="BINDING OXIDOREDUCTASE, PUTATIVE (AFU_ORTHOLOGUE AFUA_1G17690)-RELATED"/>
    <property type="match status" value="1"/>
</dbReference>
<organism evidence="6 7">
    <name type="scientific">Paraphaeosphaeria minitans</name>
    <dbReference type="NCBI Taxonomy" id="565426"/>
    <lineage>
        <taxon>Eukaryota</taxon>
        <taxon>Fungi</taxon>
        <taxon>Dikarya</taxon>
        <taxon>Ascomycota</taxon>
        <taxon>Pezizomycotina</taxon>
        <taxon>Dothideomycetes</taxon>
        <taxon>Pleosporomycetidae</taxon>
        <taxon>Pleosporales</taxon>
        <taxon>Massarineae</taxon>
        <taxon>Didymosphaeriaceae</taxon>
        <taxon>Paraphaeosphaeria</taxon>
    </lineage>
</organism>
<dbReference type="InterPro" id="IPR036318">
    <property type="entry name" value="FAD-bd_PCMH-like_sf"/>
</dbReference>
<comment type="caution">
    <text evidence="6">The sequence shown here is derived from an EMBL/GenBank/DDBJ whole genome shotgun (WGS) entry which is preliminary data.</text>
</comment>
<keyword evidence="2" id="KW-0285">Flavoprotein</keyword>
<gene>
    <name evidence="6" type="ORF">PMIN01_12457</name>
</gene>
<evidence type="ECO:0000256" key="4">
    <source>
        <dbReference type="ARBA" id="ARBA00023002"/>
    </source>
</evidence>
<keyword evidence="3" id="KW-0274">FAD</keyword>
<dbReference type="GO" id="GO:0016491">
    <property type="term" value="F:oxidoreductase activity"/>
    <property type="evidence" value="ECO:0007669"/>
    <property type="project" value="UniProtKB-KW"/>
</dbReference>
<dbReference type="GO" id="GO:0050660">
    <property type="term" value="F:flavin adenine dinucleotide binding"/>
    <property type="evidence" value="ECO:0007669"/>
    <property type="project" value="InterPro"/>
</dbReference>
<dbReference type="InterPro" id="IPR050416">
    <property type="entry name" value="FAD-linked_Oxidoreductase"/>
</dbReference>